<name>A0A1I8P8D3_STOCA</name>
<dbReference type="STRING" id="35570.A0A1I8P8D3"/>
<accession>A0A1I8P8D3</accession>
<dbReference type="EnsemblMetazoa" id="SCAU005758-RA">
    <property type="protein sequence ID" value="SCAU005758-PA"/>
    <property type="gene ID" value="SCAU005758"/>
</dbReference>
<dbReference type="VEuPathDB" id="VectorBase:SCAU005758"/>
<evidence type="ECO:0000313" key="3">
    <source>
        <dbReference type="Proteomes" id="UP000095300"/>
    </source>
</evidence>
<reference evidence="2" key="1">
    <citation type="submission" date="2020-05" db="UniProtKB">
        <authorList>
            <consortium name="EnsemblMetazoa"/>
        </authorList>
    </citation>
    <scope>IDENTIFICATION</scope>
    <source>
        <strain evidence="2">USDA</strain>
    </source>
</reference>
<dbReference type="Gene3D" id="1.10.287.70">
    <property type="match status" value="1"/>
</dbReference>
<feature type="transmembrane region" description="Helical" evidence="1">
    <location>
        <begin position="52"/>
        <end position="70"/>
    </location>
</feature>
<keyword evidence="1" id="KW-0812">Transmembrane</keyword>
<keyword evidence="1" id="KW-0472">Membrane</keyword>
<gene>
    <name evidence="2" type="primary">106082662</name>
</gene>
<evidence type="ECO:0000256" key="1">
    <source>
        <dbReference type="SAM" id="Phobius"/>
    </source>
</evidence>
<dbReference type="AlphaFoldDB" id="A0A1I8P8D3"/>
<sequence length="174" mass="19815">MVEFDSADEANTELLQKLKHLDVRVESAERKDGGLCQNGCWKSLKWKATLNHIGLLVSLSLYCGVGGLIFRQLERPAEVERLQYLKNVVKTKRENFINVIINNTDVNNLDQLLKFELAKYEEVSMPKWNMSRKDPNNADIAALEAITNAILKEVKEAQNNKPKVLQIVIYESSV</sequence>
<protein>
    <submittedName>
        <fullName evidence="2">Uncharacterized protein</fullName>
    </submittedName>
</protein>
<organism evidence="2 3">
    <name type="scientific">Stomoxys calcitrans</name>
    <name type="common">Stable fly</name>
    <name type="synonym">Conops calcitrans</name>
    <dbReference type="NCBI Taxonomy" id="35570"/>
    <lineage>
        <taxon>Eukaryota</taxon>
        <taxon>Metazoa</taxon>
        <taxon>Ecdysozoa</taxon>
        <taxon>Arthropoda</taxon>
        <taxon>Hexapoda</taxon>
        <taxon>Insecta</taxon>
        <taxon>Pterygota</taxon>
        <taxon>Neoptera</taxon>
        <taxon>Endopterygota</taxon>
        <taxon>Diptera</taxon>
        <taxon>Brachycera</taxon>
        <taxon>Muscomorpha</taxon>
        <taxon>Muscoidea</taxon>
        <taxon>Muscidae</taxon>
        <taxon>Stomoxys</taxon>
    </lineage>
</organism>
<keyword evidence="3" id="KW-1185">Reference proteome</keyword>
<keyword evidence="1" id="KW-1133">Transmembrane helix</keyword>
<proteinExistence type="predicted"/>
<evidence type="ECO:0000313" key="2">
    <source>
        <dbReference type="EnsemblMetazoa" id="SCAU005758-PA"/>
    </source>
</evidence>
<dbReference type="Proteomes" id="UP000095300">
    <property type="component" value="Unassembled WGS sequence"/>
</dbReference>